<dbReference type="EMBL" id="CP066817">
    <property type="protein sequence ID" value="QQM59802.1"/>
    <property type="molecule type" value="Genomic_DNA"/>
</dbReference>
<evidence type="ECO:0000313" key="10">
    <source>
        <dbReference type="Proteomes" id="UP000076989"/>
    </source>
</evidence>
<dbReference type="AlphaFoldDB" id="A0A0G9GK20"/>
<accession>A0A0G9GK20</accession>
<dbReference type="Proteomes" id="UP000094892">
    <property type="component" value="Unassembled WGS sequence"/>
</dbReference>
<feature type="compositionally biased region" description="Acidic residues" evidence="2">
    <location>
        <begin position="137"/>
        <end position="152"/>
    </location>
</feature>
<evidence type="ECO:0000313" key="3">
    <source>
        <dbReference type="EMBL" id="KZU07062.1"/>
    </source>
</evidence>
<dbReference type="OMA" id="LFIVVEY"/>
<evidence type="ECO:0000256" key="1">
    <source>
        <dbReference type="ARBA" id="ARBA00005721"/>
    </source>
</evidence>
<evidence type="ECO:0000313" key="4">
    <source>
        <dbReference type="EMBL" id="KZU91725.1"/>
    </source>
</evidence>
<evidence type="ECO:0000313" key="9">
    <source>
        <dbReference type="Proteomes" id="UP000076882"/>
    </source>
</evidence>
<dbReference type="EMBL" id="LUWI01000010">
    <property type="protein sequence ID" value="KZU07062.1"/>
    <property type="molecule type" value="Genomic_DNA"/>
</dbReference>
<dbReference type="EMBL" id="LUXO01000022">
    <property type="protein sequence ID" value="KZV04229.1"/>
    <property type="molecule type" value="Genomic_DNA"/>
</dbReference>
<comment type="similarity">
    <text evidence="1">Belongs to the asp23 family.</text>
</comment>
<evidence type="ECO:0000313" key="5">
    <source>
        <dbReference type="EMBL" id="KZV04229.1"/>
    </source>
</evidence>
<dbReference type="KEGG" id="lpb:SH83_06635"/>
<dbReference type="Proteomes" id="UP000076882">
    <property type="component" value="Unassembled WGS sequence"/>
</dbReference>
<dbReference type="EMBL" id="MCOL01000001">
    <property type="protein sequence ID" value="ODO61544.1"/>
    <property type="molecule type" value="Genomic_DNA"/>
</dbReference>
<organism evidence="6 11">
    <name type="scientific">Lactiplantibacillus plantarum</name>
    <name type="common">Lactobacillus plantarum</name>
    <dbReference type="NCBI Taxonomy" id="1590"/>
    <lineage>
        <taxon>Bacteria</taxon>
        <taxon>Bacillati</taxon>
        <taxon>Bacillota</taxon>
        <taxon>Bacilli</taxon>
        <taxon>Lactobacillales</taxon>
        <taxon>Lactobacillaceae</taxon>
        <taxon>Lactiplantibacillus</taxon>
    </lineage>
</organism>
<evidence type="ECO:0000313" key="12">
    <source>
        <dbReference type="Proteomes" id="UP000595466"/>
    </source>
</evidence>
<dbReference type="Proteomes" id="UP000076872">
    <property type="component" value="Unassembled WGS sequence"/>
</dbReference>
<name>A0A0G9GK20_LACPN</name>
<dbReference type="PANTHER" id="PTHR34297:SF1">
    <property type="entry name" value="ASP23_GLS24 FAMILY ENVELOPE STRESS RESPONSE PROTEIN"/>
    <property type="match status" value="1"/>
</dbReference>
<sequence length="152" mass="16437">MADSSNITLQSKEPSLGQIQIAPEVLEIIVGIAVSQIDGVNRMQGTISSSVNELFGRKKNLGKGVKLTIVDDQISVDVFAYLDYGVSVPKVALAIQDKVKQQILFMTDLALSEVNVHITGIVTEKTESAIDPNNLFGDEDTQTDENEDGEES</sequence>
<evidence type="ECO:0000313" key="11">
    <source>
        <dbReference type="Proteomes" id="UP000094892"/>
    </source>
</evidence>
<dbReference type="PATRIC" id="fig|1590.142.peg.1441"/>
<feature type="region of interest" description="Disordered" evidence="2">
    <location>
        <begin position="129"/>
        <end position="152"/>
    </location>
</feature>
<dbReference type="Proteomes" id="UP000595466">
    <property type="component" value="Chromosome"/>
</dbReference>
<dbReference type="GeneID" id="77218013"/>
<evidence type="ECO:0000313" key="6">
    <source>
        <dbReference type="EMBL" id="ODO61544.1"/>
    </source>
</evidence>
<evidence type="ECO:0000313" key="7">
    <source>
        <dbReference type="EMBL" id="QQM59802.1"/>
    </source>
</evidence>
<dbReference type="EMBL" id="LUXM01000040">
    <property type="protein sequence ID" value="KZU91725.1"/>
    <property type="molecule type" value="Genomic_DNA"/>
</dbReference>
<evidence type="ECO:0000256" key="2">
    <source>
        <dbReference type="SAM" id="MobiDB-lite"/>
    </source>
</evidence>
<evidence type="ECO:0000313" key="8">
    <source>
        <dbReference type="Proteomes" id="UP000076872"/>
    </source>
</evidence>
<reference evidence="8 9" key="1">
    <citation type="submission" date="2016-03" db="EMBL/GenBank/DDBJ databases">
        <title>Comparative genomics of 54 Lactobacillus plantarum strains reveals genomic uncoupling from niche constraints.</title>
        <authorList>
            <person name="Martino M.E."/>
        </authorList>
    </citation>
    <scope>NUCLEOTIDE SEQUENCE [LARGE SCALE GENOMIC DNA]</scope>
    <source>
        <strain evidence="4 9">19.1</strain>
        <strain evidence="5 8">NAB2</strain>
        <strain evidence="3 10">Nizo2260</strain>
    </source>
</reference>
<proteinExistence type="inferred from homology"/>
<dbReference type="PANTHER" id="PTHR34297">
    <property type="entry name" value="HYPOTHETICAL CYTOSOLIC PROTEIN-RELATED"/>
    <property type="match status" value="1"/>
</dbReference>
<dbReference type="InterPro" id="IPR005531">
    <property type="entry name" value="Asp23"/>
</dbReference>
<reference evidence="7 12" key="3">
    <citation type="submission" date="2020-12" db="EMBL/GenBank/DDBJ databases">
        <title>Whole genome sequencing of Lactobacillus plantarum PC518.</title>
        <authorList>
            <person name="Guo Q."/>
        </authorList>
    </citation>
    <scope>NUCLEOTIDE SEQUENCE [LARGE SCALE GENOMIC DNA]</scope>
    <source>
        <strain evidence="7 12">PC518</strain>
    </source>
</reference>
<reference evidence="6 11" key="2">
    <citation type="submission" date="2016-08" db="EMBL/GenBank/DDBJ databases">
        <title>Genome sequencing of Lactobacillus plantarum JSA22, isolated from fermented soybean paste.</title>
        <authorList>
            <person name="Choi H.S."/>
        </authorList>
    </citation>
    <scope>NUCLEOTIDE SEQUENCE [LARGE SCALE GENOMIC DNA]</scope>
    <source>
        <strain evidence="6 11">JSA22</strain>
    </source>
</reference>
<gene>
    <name evidence="7" type="ORF">JH395_08525</name>
    <name evidence="4" type="ORF">Lp19_3011</name>
    <name evidence="6" type="ORF">LPJSA22_01523</name>
    <name evidence="5" type="ORF">NAB2_1156</name>
    <name evidence="3" type="ORF">Nizo2260_0603</name>
</gene>
<protein>
    <submittedName>
        <fullName evidence="3">Alkaline shock protein</fullName>
    </submittedName>
    <submittedName>
        <fullName evidence="7">Asp23/Gls24 family envelope stress response protein</fullName>
    </submittedName>
</protein>
<dbReference type="Proteomes" id="UP000076989">
    <property type="component" value="Unassembled WGS sequence"/>
</dbReference>
<dbReference type="RefSeq" id="WP_003640347.1">
    <property type="nucleotide sequence ID" value="NZ_AP018405.1"/>
</dbReference>
<dbReference type="Pfam" id="PF03780">
    <property type="entry name" value="Asp23"/>
    <property type="match status" value="1"/>
</dbReference>